<reference evidence="1" key="1">
    <citation type="submission" date="2024-09" db="EMBL/GenBank/DDBJ databases">
        <title>Black Yeasts Isolated from many extreme environments.</title>
        <authorList>
            <person name="Coleine C."/>
            <person name="Stajich J.E."/>
            <person name="Selbmann L."/>
        </authorList>
    </citation>
    <scope>NUCLEOTIDE SEQUENCE</scope>
    <source>
        <strain evidence="1">CCFEE 5737</strain>
    </source>
</reference>
<evidence type="ECO:0000313" key="2">
    <source>
        <dbReference type="Proteomes" id="UP001186974"/>
    </source>
</evidence>
<gene>
    <name evidence="1" type="ORF">LTS18_006488</name>
</gene>
<dbReference type="Proteomes" id="UP001186974">
    <property type="component" value="Unassembled WGS sequence"/>
</dbReference>
<evidence type="ECO:0000313" key="1">
    <source>
        <dbReference type="EMBL" id="KAK3061334.1"/>
    </source>
</evidence>
<dbReference type="EMBL" id="JAWDJW010007907">
    <property type="protein sequence ID" value="KAK3061334.1"/>
    <property type="molecule type" value="Genomic_DNA"/>
</dbReference>
<sequence length="68" mass="7324">MSPSAIPKETTDHLPVSVPSKQNGTPHGRAGDVQDLQMADHESTDLVLRTFRCLIADLCQQFNGGHPG</sequence>
<accession>A0ACC3D3X5</accession>
<keyword evidence="2" id="KW-1185">Reference proteome</keyword>
<name>A0ACC3D3X5_9PEZI</name>
<proteinExistence type="predicted"/>
<organism evidence="1 2">
    <name type="scientific">Coniosporium uncinatum</name>
    <dbReference type="NCBI Taxonomy" id="93489"/>
    <lineage>
        <taxon>Eukaryota</taxon>
        <taxon>Fungi</taxon>
        <taxon>Dikarya</taxon>
        <taxon>Ascomycota</taxon>
        <taxon>Pezizomycotina</taxon>
        <taxon>Dothideomycetes</taxon>
        <taxon>Dothideomycetes incertae sedis</taxon>
        <taxon>Coniosporium</taxon>
    </lineage>
</organism>
<feature type="non-terminal residue" evidence="1">
    <location>
        <position position="68"/>
    </location>
</feature>
<comment type="caution">
    <text evidence="1">The sequence shown here is derived from an EMBL/GenBank/DDBJ whole genome shotgun (WGS) entry which is preliminary data.</text>
</comment>
<protein>
    <submittedName>
        <fullName evidence="1">Uncharacterized protein</fullName>
    </submittedName>
</protein>